<dbReference type="InterPro" id="IPR029058">
    <property type="entry name" value="AB_hydrolase_fold"/>
</dbReference>
<organism evidence="2 3">
    <name type="scientific">Cohnella soli</name>
    <dbReference type="NCBI Taxonomy" id="425005"/>
    <lineage>
        <taxon>Bacteria</taxon>
        <taxon>Bacillati</taxon>
        <taxon>Bacillota</taxon>
        <taxon>Bacilli</taxon>
        <taxon>Bacillales</taxon>
        <taxon>Paenibacillaceae</taxon>
        <taxon>Cohnella</taxon>
    </lineage>
</organism>
<dbReference type="SUPFAM" id="SSF53474">
    <property type="entry name" value="alpha/beta-Hydrolases"/>
    <property type="match status" value="1"/>
</dbReference>
<dbReference type="EMBL" id="JBHSMI010000023">
    <property type="protein sequence ID" value="MFC5403508.1"/>
    <property type="molecule type" value="Genomic_DNA"/>
</dbReference>
<feature type="transmembrane region" description="Helical" evidence="1">
    <location>
        <begin position="31"/>
        <end position="53"/>
    </location>
</feature>
<dbReference type="RefSeq" id="WP_378132920.1">
    <property type="nucleotide sequence ID" value="NZ_JBHSMI010000023.1"/>
</dbReference>
<feature type="transmembrane region" description="Helical" evidence="1">
    <location>
        <begin position="124"/>
        <end position="145"/>
    </location>
</feature>
<keyword evidence="1" id="KW-1133">Transmembrane helix</keyword>
<protein>
    <submittedName>
        <fullName evidence="2">Alpha/beta hydrolase family protein</fullName>
    </submittedName>
</protein>
<evidence type="ECO:0000313" key="2">
    <source>
        <dbReference type="EMBL" id="MFC5403508.1"/>
    </source>
</evidence>
<keyword evidence="2" id="KW-0378">Hydrolase</keyword>
<name>A0ABW0HSJ9_9BACL</name>
<proteinExistence type="predicted"/>
<comment type="caution">
    <text evidence="2">The sequence shown here is derived from an EMBL/GenBank/DDBJ whole genome shotgun (WGS) entry which is preliminary data.</text>
</comment>
<dbReference type="PANTHER" id="PTHR33428:SF2">
    <property type="entry name" value="CHLOROPHYLLASE-2"/>
    <property type="match status" value="1"/>
</dbReference>
<evidence type="ECO:0000313" key="3">
    <source>
        <dbReference type="Proteomes" id="UP001596113"/>
    </source>
</evidence>
<dbReference type="Gene3D" id="3.40.50.1820">
    <property type="entry name" value="alpha/beta hydrolase"/>
    <property type="match status" value="1"/>
</dbReference>
<evidence type="ECO:0000256" key="1">
    <source>
        <dbReference type="SAM" id="Phobius"/>
    </source>
</evidence>
<reference evidence="3" key="1">
    <citation type="journal article" date="2019" name="Int. J. Syst. Evol. Microbiol.">
        <title>The Global Catalogue of Microorganisms (GCM) 10K type strain sequencing project: providing services to taxonomists for standard genome sequencing and annotation.</title>
        <authorList>
            <consortium name="The Broad Institute Genomics Platform"/>
            <consortium name="The Broad Institute Genome Sequencing Center for Infectious Disease"/>
            <person name="Wu L."/>
            <person name="Ma J."/>
        </authorList>
    </citation>
    <scope>NUCLEOTIDE SEQUENCE [LARGE SCALE GENOMIC DNA]</scope>
    <source>
        <strain evidence="3">CGMCC 1.18575</strain>
    </source>
</reference>
<dbReference type="PANTHER" id="PTHR33428">
    <property type="entry name" value="CHLOROPHYLLASE-2, CHLOROPLASTIC"/>
    <property type="match status" value="1"/>
</dbReference>
<sequence>MNVEYERSVQNHPGRFALKRRLIATFERDKGVWRVGIVALWLFGGAAVALTALGMPTGLGAAIDMTVGVVLHTIAFVVSSAIVGALLQLIRVRAPRATIGAFVYTGVIAGAILYYSEFGWQGSTIYATVASVGVLGLGLLAGAIARMPRVRIAVTTLVALAIVFALTGFPRLGEHSNDDADADRVDDKGIVHTLSSSVGSVPDPSLPGEYAVRSLTYGSGTDKRRAEFGEQATERSATVDASAFISDWTWQREKFWGFDEKDLPLNGRVWMPDGPGPYPIVLIVHGNHLMEKFSDTGYGYLGELLASQGFIAVSVDENFFNYSVWSGIPKRDMELRAWLLLRHIGQLQRFAADPGSIFYGKIDFDQVALLGHSRGGQAAAMATDRERWFPDDKSLPSADSYKVQAVVELAPTDTLVGGKQSELKDVSYLTLQGAKDSDIVNFYGDRQYGRVTFTGDAAEDEENFKASLYIEDANHSQFNTAWGWSDNAMPTALFIRPKGLLEAEQQRKIAKAYVSAFLQAVLKDNETYDRLLRDYRAGLEFLPGTRYFNQYENGGFRRLADFGGSDRERLSDGVTAEASNLSDWRHVDAQDRQGEGKEDGGVLLAWEREGRYTVKLDDTKAASIADDPVLVFSLANMAEDVSDETGATADEPLSIDVEVRDELGNEVRLPLDEFMETEPQAATSFTWLPGMEAVLSGGKFKDAEEAVYQTYELPLARFTEENGEFDPEEWSEVTFVFKEGPGKVMLDELGWMPE</sequence>
<feature type="transmembrane region" description="Helical" evidence="1">
    <location>
        <begin position="152"/>
        <end position="169"/>
    </location>
</feature>
<keyword evidence="1" id="KW-0812">Transmembrane</keyword>
<feature type="transmembrane region" description="Helical" evidence="1">
    <location>
        <begin position="99"/>
        <end position="118"/>
    </location>
</feature>
<dbReference type="GO" id="GO:0016787">
    <property type="term" value="F:hydrolase activity"/>
    <property type="evidence" value="ECO:0007669"/>
    <property type="project" value="UniProtKB-KW"/>
</dbReference>
<gene>
    <name evidence="2" type="ORF">ACFPOF_12265</name>
</gene>
<feature type="transmembrane region" description="Helical" evidence="1">
    <location>
        <begin position="65"/>
        <end position="87"/>
    </location>
</feature>
<keyword evidence="1" id="KW-0472">Membrane</keyword>
<dbReference type="Proteomes" id="UP001596113">
    <property type="component" value="Unassembled WGS sequence"/>
</dbReference>
<accession>A0ABW0HSJ9</accession>
<keyword evidence="3" id="KW-1185">Reference proteome</keyword>